<reference evidence="2" key="1">
    <citation type="submission" date="2020-01" db="EMBL/GenBank/DDBJ databases">
        <authorList>
            <person name="Meier V. D."/>
            <person name="Meier V D."/>
        </authorList>
    </citation>
    <scope>NUCLEOTIDE SEQUENCE</scope>
    <source>
        <strain evidence="2">HLG_WM_MAG_04</strain>
    </source>
</reference>
<dbReference type="EMBL" id="CACVAX010000022">
    <property type="protein sequence ID" value="CAA6809335.1"/>
    <property type="molecule type" value="Genomic_DNA"/>
</dbReference>
<evidence type="ECO:0000313" key="2">
    <source>
        <dbReference type="EMBL" id="CAA6809335.1"/>
    </source>
</evidence>
<gene>
    <name evidence="2" type="ORF">HELGO_WM16022</name>
</gene>
<organism evidence="2">
    <name type="scientific">uncultured Sulfurovum sp</name>
    <dbReference type="NCBI Taxonomy" id="269237"/>
    <lineage>
        <taxon>Bacteria</taxon>
        <taxon>Pseudomonadati</taxon>
        <taxon>Campylobacterota</taxon>
        <taxon>Epsilonproteobacteria</taxon>
        <taxon>Campylobacterales</taxon>
        <taxon>Sulfurovaceae</taxon>
        <taxon>Sulfurovum</taxon>
        <taxon>environmental samples</taxon>
    </lineage>
</organism>
<evidence type="ECO:0008006" key="3">
    <source>
        <dbReference type="Google" id="ProtNLM"/>
    </source>
</evidence>
<evidence type="ECO:0000256" key="1">
    <source>
        <dbReference type="SAM" id="SignalP"/>
    </source>
</evidence>
<dbReference type="AlphaFoldDB" id="A0A6S6SXE2"/>
<sequence>MNKTPFNYRKYAISLLFCMTSLFATPQAKQLLSPEDTLKLIETIKDDAIILGNGVQEIHIFIDPLCKMSQRYLKLLYKRNNEIFSEYTIYLYLNELKAKKSKKHILNIIHSESKERILCDIMLGTTNTVLEKIRDKETENIFQEISKVAKKIGVYKRPYIIINGKAK</sequence>
<feature type="signal peptide" evidence="1">
    <location>
        <begin position="1"/>
        <end position="24"/>
    </location>
</feature>
<keyword evidence="1" id="KW-0732">Signal</keyword>
<proteinExistence type="predicted"/>
<feature type="chain" id="PRO_5028074468" description="Thioredoxin-like fold domain-containing protein" evidence="1">
    <location>
        <begin position="25"/>
        <end position="167"/>
    </location>
</feature>
<accession>A0A6S6SXE2</accession>
<protein>
    <recommendedName>
        <fullName evidence="3">Thioredoxin-like fold domain-containing protein</fullName>
    </recommendedName>
</protein>
<dbReference type="Gene3D" id="3.40.30.10">
    <property type="entry name" value="Glutaredoxin"/>
    <property type="match status" value="1"/>
</dbReference>
<name>A0A6S6SXE2_9BACT</name>